<comment type="caution">
    <text evidence="1">The sequence shown here is derived from an EMBL/GenBank/DDBJ whole genome shotgun (WGS) entry which is preliminary data.</text>
</comment>
<keyword evidence="2" id="KW-1185">Reference proteome</keyword>
<name>A0A4R3MUV4_9GAMM</name>
<evidence type="ECO:0000313" key="2">
    <source>
        <dbReference type="Proteomes" id="UP000295717"/>
    </source>
</evidence>
<gene>
    <name evidence="1" type="ORF">EDC35_106207</name>
</gene>
<dbReference type="Proteomes" id="UP000295717">
    <property type="component" value="Unassembled WGS sequence"/>
</dbReference>
<reference evidence="1 2" key="1">
    <citation type="submission" date="2019-03" db="EMBL/GenBank/DDBJ databases">
        <title>Genomic Encyclopedia of Type Strains, Phase IV (KMG-IV): sequencing the most valuable type-strain genomes for metagenomic binning, comparative biology and taxonomic classification.</title>
        <authorList>
            <person name="Goeker M."/>
        </authorList>
    </citation>
    <scope>NUCLEOTIDE SEQUENCE [LARGE SCALE GENOMIC DNA]</scope>
    <source>
        <strain evidence="1 2">DSM 13587</strain>
    </source>
</reference>
<evidence type="ECO:0000313" key="1">
    <source>
        <dbReference type="EMBL" id="TCT20280.1"/>
    </source>
</evidence>
<accession>A0A4R3MUV4</accession>
<dbReference type="EMBL" id="SMAO01000006">
    <property type="protein sequence ID" value="TCT20280.1"/>
    <property type="molecule type" value="Genomic_DNA"/>
</dbReference>
<dbReference type="AlphaFoldDB" id="A0A4R3MUV4"/>
<sequence>MSKPAHLPRDVWNHANVIRAAHASNPASWNSLEVEALNRLLDSKYEKLWRDLSSQGVADPLSWSLILNQFIGSAPGAGFQPDLQAEIKRARKRQADIAELSGQLADLLHDHLEHTAHRALSTPTALSDTQTLLEASGWRLPRFKHWEEADVEKSLRTVPPAALLAALAQAAEESNPTPMYPHQAHATVGYTKLVRSWVHAFDAAFAVAAVSILPPDLWIGHETLALIARAILEPHIEQDSDISADLIRHARKMAPPFQPGECVIFY</sequence>
<dbReference type="RefSeq" id="WP_132977676.1">
    <property type="nucleotide sequence ID" value="NZ_SMAO01000006.1"/>
</dbReference>
<organism evidence="1 2">
    <name type="scientific">Thiobaca trueperi</name>
    <dbReference type="NCBI Taxonomy" id="127458"/>
    <lineage>
        <taxon>Bacteria</taxon>
        <taxon>Pseudomonadati</taxon>
        <taxon>Pseudomonadota</taxon>
        <taxon>Gammaproteobacteria</taxon>
        <taxon>Chromatiales</taxon>
        <taxon>Chromatiaceae</taxon>
        <taxon>Thiobaca</taxon>
    </lineage>
</organism>
<proteinExistence type="predicted"/>
<protein>
    <submittedName>
        <fullName evidence="1">Uncharacterized protein</fullName>
    </submittedName>
</protein>